<protein>
    <submittedName>
        <fullName evidence="1">Uncharacterized protein</fullName>
    </submittedName>
</protein>
<accession>A0ABU7DSE0</accession>
<evidence type="ECO:0000313" key="1">
    <source>
        <dbReference type="EMBL" id="MED6278001.1"/>
    </source>
</evidence>
<organism evidence="1 2">
    <name type="scientific">Characodon lateralis</name>
    <dbReference type="NCBI Taxonomy" id="208331"/>
    <lineage>
        <taxon>Eukaryota</taxon>
        <taxon>Metazoa</taxon>
        <taxon>Chordata</taxon>
        <taxon>Craniata</taxon>
        <taxon>Vertebrata</taxon>
        <taxon>Euteleostomi</taxon>
        <taxon>Actinopterygii</taxon>
        <taxon>Neopterygii</taxon>
        <taxon>Teleostei</taxon>
        <taxon>Neoteleostei</taxon>
        <taxon>Acanthomorphata</taxon>
        <taxon>Ovalentaria</taxon>
        <taxon>Atherinomorphae</taxon>
        <taxon>Cyprinodontiformes</taxon>
        <taxon>Goodeidae</taxon>
        <taxon>Characodon</taxon>
    </lineage>
</organism>
<sequence>MEPLVKHWISNFTTPSSVTGSTVRENVKITSFSENKCVFCTHHSSQKTGNAEAGTFNPLVLSYFRCVYSPTNLNEIDKIPSQPVTTSWWRSTDPLLYIRFVQAEKQLKHAGQKLLNTGTKESKSLYTGIWRDH</sequence>
<dbReference type="EMBL" id="JAHUTJ010034527">
    <property type="protein sequence ID" value="MED6278001.1"/>
    <property type="molecule type" value="Genomic_DNA"/>
</dbReference>
<reference evidence="1 2" key="1">
    <citation type="submission" date="2021-06" db="EMBL/GenBank/DDBJ databases">
        <authorList>
            <person name="Palmer J.M."/>
        </authorList>
    </citation>
    <scope>NUCLEOTIDE SEQUENCE [LARGE SCALE GENOMIC DNA]</scope>
    <source>
        <strain evidence="1 2">CL_MEX2019</strain>
        <tissue evidence="1">Muscle</tissue>
    </source>
</reference>
<gene>
    <name evidence="1" type="ORF">CHARACLAT_019252</name>
</gene>
<evidence type="ECO:0000313" key="2">
    <source>
        <dbReference type="Proteomes" id="UP001352852"/>
    </source>
</evidence>
<proteinExistence type="predicted"/>
<keyword evidence="2" id="KW-1185">Reference proteome</keyword>
<comment type="caution">
    <text evidence="1">The sequence shown here is derived from an EMBL/GenBank/DDBJ whole genome shotgun (WGS) entry which is preliminary data.</text>
</comment>
<name>A0ABU7DSE0_9TELE</name>
<dbReference type="Proteomes" id="UP001352852">
    <property type="component" value="Unassembled WGS sequence"/>
</dbReference>